<evidence type="ECO:0000313" key="5">
    <source>
        <dbReference type="Proteomes" id="UP000218554"/>
    </source>
</evidence>
<sequence length="183" mass="21026">MHHTHDIIISSVTDTDATLDFVFTFERRQVVDRVLRRRHGRVVEDSDPFVDDWTEAERQQVKDDLLGCLARNGILCLASSNDRVVGFACMDGQPVDDAGRYHPLKEFHVEASARGRGIGKRLFAHCVDAARSRGFKRLYISSHSARETVLFYKSQGCRDAAWLFKEQIEREPFDYQMEYVVGD</sequence>
<dbReference type="PANTHER" id="PTHR43877">
    <property type="entry name" value="AMINOALKYLPHOSPHONATE N-ACETYLTRANSFERASE-RELATED-RELATED"/>
    <property type="match status" value="1"/>
</dbReference>
<dbReference type="PROSITE" id="PS51186">
    <property type="entry name" value="GNAT"/>
    <property type="match status" value="1"/>
</dbReference>
<dbReference type="KEGG" id="pfuw:KF707C_43430"/>
<feature type="domain" description="N-acetyltransferase" evidence="3">
    <location>
        <begin position="7"/>
        <end position="182"/>
    </location>
</feature>
<reference evidence="4 5" key="2">
    <citation type="journal article" date="2017" name="Int. J. Syst. Evol. Microbiol.">
        <title>Pseudomonas furukawaii sp. nov., a polychlorinated biphenyl-degrading bacterium isolated from biphenyl-contaminated soil in Japan.</title>
        <authorList>
            <person name="Kimura N."/>
            <person name="Watanabe T."/>
            <person name="Suenaga H."/>
            <person name="Fujihara H."/>
            <person name="Futagami T."/>
            <person name="Goto M."/>
            <person name="Hanada S."/>
            <person name="Hirose J."/>
        </authorList>
    </citation>
    <scope>NUCLEOTIDE SEQUENCE [LARGE SCALE GENOMIC DNA]</scope>
    <source>
        <strain evidence="5">DSM 10086 / NBRC 110670 / KF707</strain>
    </source>
</reference>
<dbReference type="InterPro" id="IPR000182">
    <property type="entry name" value="GNAT_dom"/>
</dbReference>
<dbReference type="SUPFAM" id="SSF55729">
    <property type="entry name" value="Acyl-CoA N-acyltransferases (Nat)"/>
    <property type="match status" value="1"/>
</dbReference>
<keyword evidence="5" id="KW-1185">Reference proteome</keyword>
<proteinExistence type="predicted"/>
<dbReference type="Gene3D" id="3.40.630.30">
    <property type="match status" value="1"/>
</dbReference>
<dbReference type="AlphaFoldDB" id="A0AAD1FGZ4"/>
<dbReference type="PANTHER" id="PTHR43877:SF2">
    <property type="entry name" value="AMINOALKYLPHOSPHONATE N-ACETYLTRANSFERASE-RELATED"/>
    <property type="match status" value="1"/>
</dbReference>
<dbReference type="InterPro" id="IPR016181">
    <property type="entry name" value="Acyl_CoA_acyltransferase"/>
</dbReference>
<dbReference type="Pfam" id="PF00583">
    <property type="entry name" value="Acetyltransf_1"/>
    <property type="match status" value="1"/>
</dbReference>
<dbReference type="EMBL" id="AP014862">
    <property type="protein sequence ID" value="BAU76031.1"/>
    <property type="molecule type" value="Genomic_DNA"/>
</dbReference>
<evidence type="ECO:0000259" key="3">
    <source>
        <dbReference type="PROSITE" id="PS51186"/>
    </source>
</evidence>
<accession>A0AAD1FGZ4</accession>
<reference evidence="5" key="1">
    <citation type="submission" date="2015-05" db="EMBL/GenBank/DDBJ databases">
        <title>Draft genome sequencing of a biphenyl-degrading bacterium, Pseudomonas balearica KF707 (=NBRC110670).</title>
        <authorList>
            <person name="Kimura N."/>
            <person name="Hirose J."/>
            <person name="Watanabe T."/>
            <person name="Suenaga H."/>
            <person name="Fujihara H."/>
            <person name="Noguchi M."/>
            <person name="Hashimoto M."/>
            <person name="Shimodaira J."/>
            <person name="Tsuchikane K."/>
            <person name="Hosoyama A."/>
            <person name="Yamazoe A."/>
            <person name="Fujita N."/>
            <person name="Furukawa K."/>
        </authorList>
    </citation>
    <scope>NUCLEOTIDE SEQUENCE [LARGE SCALE GENOMIC DNA]</scope>
    <source>
        <strain evidence="5">DSM 10086 / NBRC 110670 / KF707</strain>
    </source>
</reference>
<keyword evidence="1" id="KW-0808">Transferase</keyword>
<name>A0AAD1FGZ4_METFU</name>
<keyword evidence="2" id="KW-0012">Acyltransferase</keyword>
<dbReference type="RefSeq" id="WP_003453633.1">
    <property type="nucleotide sequence ID" value="NZ_AJMR01000183.1"/>
</dbReference>
<organism evidence="4 5">
    <name type="scientific">Metapseudomonas furukawaii</name>
    <name type="common">Pseudomonas furukawaii</name>
    <dbReference type="NCBI Taxonomy" id="1149133"/>
    <lineage>
        <taxon>Bacteria</taxon>
        <taxon>Pseudomonadati</taxon>
        <taxon>Pseudomonadota</taxon>
        <taxon>Gammaproteobacteria</taxon>
        <taxon>Pseudomonadales</taxon>
        <taxon>Pseudomonadaceae</taxon>
        <taxon>Metapseudomonas</taxon>
    </lineage>
</organism>
<evidence type="ECO:0000256" key="2">
    <source>
        <dbReference type="ARBA" id="ARBA00023315"/>
    </source>
</evidence>
<evidence type="ECO:0000313" key="4">
    <source>
        <dbReference type="EMBL" id="BAU76031.1"/>
    </source>
</evidence>
<dbReference type="CDD" id="cd04301">
    <property type="entry name" value="NAT_SF"/>
    <property type="match status" value="1"/>
</dbReference>
<dbReference type="Proteomes" id="UP000218554">
    <property type="component" value="Chromosome"/>
</dbReference>
<evidence type="ECO:0000256" key="1">
    <source>
        <dbReference type="ARBA" id="ARBA00022679"/>
    </source>
</evidence>
<dbReference type="GO" id="GO:0016747">
    <property type="term" value="F:acyltransferase activity, transferring groups other than amino-acyl groups"/>
    <property type="evidence" value="ECO:0007669"/>
    <property type="project" value="InterPro"/>
</dbReference>
<protein>
    <recommendedName>
        <fullName evidence="3">N-acetyltransferase domain-containing protein</fullName>
    </recommendedName>
</protein>
<gene>
    <name evidence="4" type="ORF">KF707C_43430</name>
</gene>
<dbReference type="InterPro" id="IPR050832">
    <property type="entry name" value="Bact_Acetyltransf"/>
</dbReference>